<feature type="domain" description="Endonuclease/exonuclease/phosphatase" evidence="2">
    <location>
        <begin position="92"/>
        <end position="286"/>
    </location>
</feature>
<evidence type="ECO:0000259" key="2">
    <source>
        <dbReference type="Pfam" id="PF03372"/>
    </source>
</evidence>
<evidence type="ECO:0000313" key="4">
    <source>
        <dbReference type="Proteomes" id="UP001596514"/>
    </source>
</evidence>
<dbReference type="InterPro" id="IPR005135">
    <property type="entry name" value="Endo/exonuclease/phosphatase"/>
</dbReference>
<dbReference type="GO" id="GO:0004519">
    <property type="term" value="F:endonuclease activity"/>
    <property type="evidence" value="ECO:0007669"/>
    <property type="project" value="UniProtKB-KW"/>
</dbReference>
<proteinExistence type="predicted"/>
<keyword evidence="1" id="KW-1133">Transmembrane helix</keyword>
<dbReference type="InterPro" id="IPR036691">
    <property type="entry name" value="Endo/exonu/phosph_ase_sf"/>
</dbReference>
<feature type="transmembrane region" description="Helical" evidence="1">
    <location>
        <begin position="37"/>
        <end position="54"/>
    </location>
</feature>
<sequence>MLRRSIIVVAGVLALILGGHRFLPELGGFTPVLESLLPWLGVAIPVLLICALATRSWQVIFAALLPATVWGLMFGPTLLRSPPGGPSDLSVATLNVGAANADSAEAVRSVSKGRDLVAVQELTPGGPAAEVLSERFPHHYRIATVGLWSRFPIVEARKADIGLDWARALRAVVATPKGRLTVYVMHLASARPGQTAQRDETLAYARRMIDKDDSARLLLLGDLNTATTDRKRSGLVPPLSDAQQEAGTGFGFTWPAAFPVTRPDHILYRGLTATGAGVERAAGSDHRAAFASLRLTSRKPD</sequence>
<keyword evidence="1" id="KW-0472">Membrane</keyword>
<evidence type="ECO:0000256" key="1">
    <source>
        <dbReference type="SAM" id="Phobius"/>
    </source>
</evidence>
<reference evidence="4" key="1">
    <citation type="journal article" date="2019" name="Int. J. Syst. Evol. Microbiol.">
        <title>The Global Catalogue of Microorganisms (GCM) 10K type strain sequencing project: providing services to taxonomists for standard genome sequencing and annotation.</title>
        <authorList>
            <consortium name="The Broad Institute Genomics Platform"/>
            <consortium name="The Broad Institute Genome Sequencing Center for Infectious Disease"/>
            <person name="Wu L."/>
            <person name="Ma J."/>
        </authorList>
    </citation>
    <scope>NUCLEOTIDE SEQUENCE [LARGE SCALE GENOMIC DNA]</scope>
    <source>
        <strain evidence="4">JCM 10083</strain>
    </source>
</reference>
<keyword evidence="3" id="KW-0255">Endonuclease</keyword>
<gene>
    <name evidence="3" type="ORF">ACFQVD_17030</name>
</gene>
<keyword evidence="3" id="KW-0378">Hydrolase</keyword>
<protein>
    <submittedName>
        <fullName evidence="3">Endonuclease/exonuclease/phosphatase family protein</fullName>
    </submittedName>
</protein>
<organism evidence="3 4">
    <name type="scientific">Streptosporangium amethystogenes subsp. fukuiense</name>
    <dbReference type="NCBI Taxonomy" id="698418"/>
    <lineage>
        <taxon>Bacteria</taxon>
        <taxon>Bacillati</taxon>
        <taxon>Actinomycetota</taxon>
        <taxon>Actinomycetes</taxon>
        <taxon>Streptosporangiales</taxon>
        <taxon>Streptosporangiaceae</taxon>
        <taxon>Streptosporangium</taxon>
    </lineage>
</organism>
<keyword evidence="3" id="KW-0540">Nuclease</keyword>
<dbReference type="SUPFAM" id="SSF56219">
    <property type="entry name" value="DNase I-like"/>
    <property type="match status" value="1"/>
</dbReference>
<dbReference type="Pfam" id="PF03372">
    <property type="entry name" value="Exo_endo_phos"/>
    <property type="match status" value="1"/>
</dbReference>
<keyword evidence="4" id="KW-1185">Reference proteome</keyword>
<accession>A0ABW2SZP7</accession>
<feature type="transmembrane region" description="Helical" evidence="1">
    <location>
        <begin position="59"/>
        <end position="79"/>
    </location>
</feature>
<evidence type="ECO:0000313" key="3">
    <source>
        <dbReference type="EMBL" id="MFC7601800.1"/>
    </source>
</evidence>
<dbReference type="Gene3D" id="3.60.10.10">
    <property type="entry name" value="Endonuclease/exonuclease/phosphatase"/>
    <property type="match status" value="1"/>
</dbReference>
<comment type="caution">
    <text evidence="3">The sequence shown here is derived from an EMBL/GenBank/DDBJ whole genome shotgun (WGS) entry which is preliminary data.</text>
</comment>
<keyword evidence="1" id="KW-0812">Transmembrane</keyword>
<dbReference type="Proteomes" id="UP001596514">
    <property type="component" value="Unassembled WGS sequence"/>
</dbReference>
<name>A0ABW2SZP7_9ACTN</name>
<dbReference type="EMBL" id="JBHTEE010000001">
    <property type="protein sequence ID" value="MFC7601800.1"/>
    <property type="molecule type" value="Genomic_DNA"/>
</dbReference>
<dbReference type="RefSeq" id="WP_343979499.1">
    <property type="nucleotide sequence ID" value="NZ_BAAAGK010000185.1"/>
</dbReference>